<protein>
    <submittedName>
        <fullName evidence="2">Uncharacterized protein</fullName>
    </submittedName>
</protein>
<accession>A0AAD6CRH0</accession>
<evidence type="ECO:0000313" key="3">
    <source>
        <dbReference type="Proteomes" id="UP001220324"/>
    </source>
</evidence>
<evidence type="ECO:0000256" key="1">
    <source>
        <dbReference type="SAM" id="MobiDB-lite"/>
    </source>
</evidence>
<organism evidence="2 3">
    <name type="scientific">Penicillium frequentans</name>
    <dbReference type="NCBI Taxonomy" id="3151616"/>
    <lineage>
        <taxon>Eukaryota</taxon>
        <taxon>Fungi</taxon>
        <taxon>Dikarya</taxon>
        <taxon>Ascomycota</taxon>
        <taxon>Pezizomycotina</taxon>
        <taxon>Eurotiomycetes</taxon>
        <taxon>Eurotiomycetidae</taxon>
        <taxon>Eurotiales</taxon>
        <taxon>Aspergillaceae</taxon>
        <taxon>Penicillium</taxon>
    </lineage>
</organism>
<keyword evidence="3" id="KW-1185">Reference proteome</keyword>
<feature type="region of interest" description="Disordered" evidence="1">
    <location>
        <begin position="1"/>
        <end position="30"/>
    </location>
</feature>
<name>A0AAD6CRH0_9EURO</name>
<reference evidence="2 3" key="1">
    <citation type="journal article" date="2023" name="IMA Fungus">
        <title>Comparative genomic study of the Penicillium genus elucidates a diverse pangenome and 15 lateral gene transfer events.</title>
        <authorList>
            <person name="Petersen C."/>
            <person name="Sorensen T."/>
            <person name="Nielsen M.R."/>
            <person name="Sondergaard T.E."/>
            <person name="Sorensen J.L."/>
            <person name="Fitzpatrick D.A."/>
            <person name="Frisvad J.C."/>
            <person name="Nielsen K.L."/>
        </authorList>
    </citation>
    <scope>NUCLEOTIDE SEQUENCE [LARGE SCALE GENOMIC DNA]</scope>
    <source>
        <strain evidence="2 3">IBT 35679</strain>
    </source>
</reference>
<dbReference type="Proteomes" id="UP001220324">
    <property type="component" value="Unassembled WGS sequence"/>
</dbReference>
<proteinExistence type="predicted"/>
<dbReference type="AlphaFoldDB" id="A0AAD6CRH0"/>
<sequence length="140" mass="15166">MGPNRDSISSNDVQQQIVETDASVTNPESSDVYGGVKAQLDPLTQGSLISEFPSKATAVAGETASTIKDIVVDKAVPAAEEALQNLGSQIRNLAGQVEETVEEDLDFEKHSEHIDKMDTEQLCDFLREKHKSTASSFQTK</sequence>
<comment type="caution">
    <text evidence="2">The sequence shown here is derived from an EMBL/GenBank/DDBJ whole genome shotgun (WGS) entry which is preliminary data.</text>
</comment>
<gene>
    <name evidence="2" type="ORF">N7494_008888</name>
</gene>
<evidence type="ECO:0000313" key="2">
    <source>
        <dbReference type="EMBL" id="KAJ5532336.1"/>
    </source>
</evidence>
<dbReference type="EMBL" id="JAQIZZ010000007">
    <property type="protein sequence ID" value="KAJ5532336.1"/>
    <property type="molecule type" value="Genomic_DNA"/>
</dbReference>
<feature type="compositionally biased region" description="Polar residues" evidence="1">
    <location>
        <begin position="1"/>
        <end position="29"/>
    </location>
</feature>